<comment type="similarity">
    <text evidence="1">Belongs to the peptidase M20 family.</text>
</comment>
<feature type="binding site" evidence="3">
    <location>
        <position position="89"/>
    </location>
    <ligand>
        <name>Zn(2+)</name>
        <dbReference type="ChEBI" id="CHEBI:29105"/>
        <label>1</label>
    </ligand>
</feature>
<reference evidence="6 7" key="1">
    <citation type="submission" date="2012-06" db="EMBL/GenBank/DDBJ databases">
        <title>Complete sequence of Sulfurospirillum barnesii SES-3.</title>
        <authorList>
            <consortium name="US DOE Joint Genome Institute"/>
            <person name="Lucas S."/>
            <person name="Han J."/>
            <person name="Lapidus A."/>
            <person name="Cheng J.-F."/>
            <person name="Goodwin L."/>
            <person name="Pitluck S."/>
            <person name="Peters L."/>
            <person name="Ovchinnikova G."/>
            <person name="Lu M."/>
            <person name="Detter J.C."/>
            <person name="Han C."/>
            <person name="Tapia R."/>
            <person name="Land M."/>
            <person name="Hauser L."/>
            <person name="Kyrpides N."/>
            <person name="Ivanova N."/>
            <person name="Pagani I."/>
            <person name="Stolz J."/>
            <person name="Arkin A."/>
            <person name="Dehal P."/>
            <person name="Oremland R."/>
            <person name="Saltikov C."/>
            <person name="Basu P."/>
            <person name="Hollibaugh J."/>
            <person name="Newman D."/>
            <person name="Stolyar S."/>
            <person name="Hazen T."/>
            <person name="Woyke T."/>
        </authorList>
    </citation>
    <scope>NUCLEOTIDE SEQUENCE [LARGE SCALE GENOMIC DNA]</scope>
    <source>
        <strain evidence="7">ATCC 700032 / DSM 10660 / SES-3</strain>
    </source>
</reference>
<dbReference type="Proteomes" id="UP000006176">
    <property type="component" value="Chromosome"/>
</dbReference>
<dbReference type="OrthoDB" id="9808195at2"/>
<feature type="binding site" evidence="3">
    <location>
        <position position="189"/>
    </location>
    <ligand>
        <name>Zn(2+)</name>
        <dbReference type="ChEBI" id="CHEBI:29105"/>
        <label>1</label>
    </ligand>
</feature>
<dbReference type="PATRIC" id="fig|760154.4.peg.813"/>
<dbReference type="HOGENOM" id="CLU_024588_6_0_7"/>
<keyword evidence="2" id="KW-0378">Hydrolase</keyword>
<feature type="binding site" evidence="4">
    <location>
        <position position="288"/>
    </location>
    <ligand>
        <name>allantoate</name>
        <dbReference type="ChEBI" id="CHEBI:17536"/>
    </ligand>
</feature>
<proteinExistence type="inferred from homology"/>
<evidence type="ECO:0000256" key="4">
    <source>
        <dbReference type="PIRSR" id="PIRSR001235-2"/>
    </source>
</evidence>
<organism evidence="6 7">
    <name type="scientific">Sulfurospirillum barnesii (strain ATCC 700032 / DSM 10660 / SES-3)</name>
    <dbReference type="NCBI Taxonomy" id="760154"/>
    <lineage>
        <taxon>Bacteria</taxon>
        <taxon>Pseudomonadati</taxon>
        <taxon>Campylobacterota</taxon>
        <taxon>Epsilonproteobacteria</taxon>
        <taxon>Campylobacterales</taxon>
        <taxon>Sulfurospirillaceae</taxon>
        <taxon>Sulfurospirillum</taxon>
    </lineage>
</organism>
<comment type="cofactor">
    <cofactor evidence="3">
        <name>Zn(2+)</name>
        <dbReference type="ChEBI" id="CHEBI:29105"/>
    </cofactor>
    <text evidence="3">Binds 2 Zn(2+) ions per subunit.</text>
</comment>
<dbReference type="Gene3D" id="3.40.630.10">
    <property type="entry name" value="Zn peptidases"/>
    <property type="match status" value="1"/>
</dbReference>
<dbReference type="eggNOG" id="COG0624">
    <property type="taxonomic scope" value="Bacteria"/>
</dbReference>
<dbReference type="Pfam" id="PF07687">
    <property type="entry name" value="M20_dimer"/>
    <property type="match status" value="1"/>
</dbReference>
<dbReference type="EMBL" id="CP003333">
    <property type="protein sequence ID" value="AFL68114.1"/>
    <property type="molecule type" value="Genomic_DNA"/>
</dbReference>
<dbReference type="STRING" id="760154.Sulba_0811"/>
<evidence type="ECO:0000256" key="3">
    <source>
        <dbReference type="PIRSR" id="PIRSR001235-1"/>
    </source>
</evidence>
<dbReference type="CDD" id="cd03884">
    <property type="entry name" value="M20_bAS"/>
    <property type="match status" value="1"/>
</dbReference>
<dbReference type="GO" id="GO:0046872">
    <property type="term" value="F:metal ion binding"/>
    <property type="evidence" value="ECO:0007669"/>
    <property type="project" value="UniProtKB-KW"/>
</dbReference>
<feature type="binding site" evidence="4">
    <location>
        <position position="214"/>
    </location>
    <ligand>
        <name>allantoate</name>
        <dbReference type="ChEBI" id="CHEBI:17536"/>
    </ligand>
</feature>
<evidence type="ECO:0000259" key="5">
    <source>
        <dbReference type="Pfam" id="PF07687"/>
    </source>
</evidence>
<evidence type="ECO:0000256" key="1">
    <source>
        <dbReference type="ARBA" id="ARBA00006153"/>
    </source>
</evidence>
<gene>
    <name evidence="6" type="ordered locus">Sulba_0811</name>
</gene>
<dbReference type="InterPro" id="IPR011650">
    <property type="entry name" value="Peptidase_M20_dimer"/>
</dbReference>
<sequence>MINATRLSEEIKTISRFGALPQGGITRLAFSKEEAHAREYVKTLMQAVGMTIREDAIGNIFGRIEGELPLPAVAIGSHLDSVPLGGCFDGTLGVMCGLEAIRAIKEQKISHKRPFELIIFSCEESSRFNMATVGSKVMAGKLSTEALENLKDKEGISLYEAAKEFGCAVETMDNATLPPDTFYAYLELHIEQGPVLENKNIPVGIVTGIAAPIRYALTLQGRADHSGATPMNMRADALACAAEIILHVENVAKEKAGETTVATVGFANATPGVLNVIPGSVSLGIDIRDIDHANLEKAALLIEKGIEKITHDRGLIYTLKVLTHDIPVSLDKKIIETLENEAKKLHIPTLKLPSGAGHDAMHMPYVSTHTGMVFVPCKEGISHNIAEEVNMDDVMYATEVITKTLITLANEG</sequence>
<feature type="binding site" evidence="3">
    <location>
        <position position="78"/>
    </location>
    <ligand>
        <name>Zn(2+)</name>
        <dbReference type="ChEBI" id="CHEBI:29105"/>
        <label>1</label>
    </ligand>
</feature>
<dbReference type="PANTHER" id="PTHR32494">
    <property type="entry name" value="ALLANTOATE DEIMINASE-RELATED"/>
    <property type="match status" value="1"/>
</dbReference>
<feature type="binding site" evidence="3">
    <location>
        <position position="89"/>
    </location>
    <ligand>
        <name>Zn(2+)</name>
        <dbReference type="ChEBI" id="CHEBI:29105"/>
        <label>2</label>
    </ligand>
</feature>
<protein>
    <submittedName>
        <fullName evidence="6">Amidase, hydantoinase/carbamoylase family</fullName>
    </submittedName>
</protein>
<feature type="domain" description="Peptidase M20 dimerisation" evidence="5">
    <location>
        <begin position="214"/>
        <end position="308"/>
    </location>
</feature>
<dbReference type="Pfam" id="PF01546">
    <property type="entry name" value="Peptidase_M20"/>
    <property type="match status" value="1"/>
</dbReference>
<name>I3XVZ0_SULBS</name>
<keyword evidence="7" id="KW-1185">Reference proteome</keyword>
<evidence type="ECO:0000313" key="6">
    <source>
        <dbReference type="EMBL" id="AFL68114.1"/>
    </source>
</evidence>
<keyword evidence="3" id="KW-0479">Metal-binding</keyword>
<dbReference type="InterPro" id="IPR010158">
    <property type="entry name" value="Amidase_Cbmase"/>
</dbReference>
<keyword evidence="3" id="KW-0862">Zinc</keyword>
<dbReference type="NCBIfam" id="TIGR01879">
    <property type="entry name" value="hydantase"/>
    <property type="match status" value="1"/>
</dbReference>
<feature type="binding site" evidence="3">
    <location>
        <position position="383"/>
    </location>
    <ligand>
        <name>Zn(2+)</name>
        <dbReference type="ChEBI" id="CHEBI:29105"/>
        <label>2</label>
    </ligand>
</feature>
<feature type="binding site" evidence="3">
    <location>
        <position position="124"/>
    </location>
    <ligand>
        <name>Zn(2+)</name>
        <dbReference type="ChEBI" id="CHEBI:29105"/>
        <label>2</label>
    </ligand>
</feature>
<dbReference type="InterPro" id="IPR002933">
    <property type="entry name" value="Peptidase_M20"/>
</dbReference>
<dbReference type="SUPFAM" id="SSF55031">
    <property type="entry name" value="Bacterial exopeptidase dimerisation domain"/>
    <property type="match status" value="1"/>
</dbReference>
<dbReference type="Gene3D" id="3.30.70.360">
    <property type="match status" value="1"/>
</dbReference>
<dbReference type="SUPFAM" id="SSF53187">
    <property type="entry name" value="Zn-dependent exopeptidases"/>
    <property type="match status" value="1"/>
</dbReference>
<dbReference type="GO" id="GO:0016813">
    <property type="term" value="F:hydrolase activity, acting on carbon-nitrogen (but not peptide) bonds, in linear amidines"/>
    <property type="evidence" value="ECO:0007669"/>
    <property type="project" value="InterPro"/>
</dbReference>
<feature type="binding site" evidence="4">
    <location>
        <position position="275"/>
    </location>
    <ligand>
        <name>allantoate</name>
        <dbReference type="ChEBI" id="CHEBI:17536"/>
    </ligand>
</feature>
<dbReference type="KEGG" id="sba:Sulba_0811"/>
<accession>I3XVZ0</accession>
<dbReference type="PIRSF" id="PIRSF001235">
    <property type="entry name" value="Amidase_carbamoylase"/>
    <property type="match status" value="1"/>
</dbReference>
<dbReference type="PANTHER" id="PTHR32494:SF5">
    <property type="entry name" value="ALLANTOATE AMIDOHYDROLASE"/>
    <property type="match status" value="1"/>
</dbReference>
<dbReference type="InterPro" id="IPR036264">
    <property type="entry name" value="Bact_exopeptidase_dim_dom"/>
</dbReference>
<dbReference type="AlphaFoldDB" id="I3XVZ0"/>
<evidence type="ECO:0000313" key="7">
    <source>
        <dbReference type="Proteomes" id="UP000006176"/>
    </source>
</evidence>
<dbReference type="NCBIfam" id="NF006771">
    <property type="entry name" value="PRK09290.1-5"/>
    <property type="match status" value="1"/>
</dbReference>
<dbReference type="RefSeq" id="WP_014768994.1">
    <property type="nucleotide sequence ID" value="NC_018002.1"/>
</dbReference>
<evidence type="ECO:0000256" key="2">
    <source>
        <dbReference type="ARBA" id="ARBA00022801"/>
    </source>
</evidence>